<keyword evidence="2" id="KW-1185">Reference proteome</keyword>
<accession>A0A6I6JRU3</accession>
<name>A0A6I6JRU3_9BACT</name>
<protein>
    <submittedName>
        <fullName evidence="1">Uncharacterized protein</fullName>
    </submittedName>
</protein>
<dbReference type="Proteomes" id="UP000428260">
    <property type="component" value="Chromosome"/>
</dbReference>
<evidence type="ECO:0000313" key="2">
    <source>
        <dbReference type="Proteomes" id="UP000428260"/>
    </source>
</evidence>
<gene>
    <name evidence="1" type="ORF">GM418_19435</name>
</gene>
<organism evidence="1 2">
    <name type="scientific">Maribellus comscasis</name>
    <dbReference type="NCBI Taxonomy" id="2681766"/>
    <lineage>
        <taxon>Bacteria</taxon>
        <taxon>Pseudomonadati</taxon>
        <taxon>Bacteroidota</taxon>
        <taxon>Bacteroidia</taxon>
        <taxon>Marinilabiliales</taxon>
        <taxon>Prolixibacteraceae</taxon>
        <taxon>Maribellus</taxon>
    </lineage>
</organism>
<dbReference type="KEGG" id="mcos:GM418_19435"/>
<proteinExistence type="predicted"/>
<dbReference type="SUPFAM" id="SSF52540">
    <property type="entry name" value="P-loop containing nucleoside triphosphate hydrolases"/>
    <property type="match status" value="1"/>
</dbReference>
<reference evidence="1 2" key="1">
    <citation type="submission" date="2019-11" db="EMBL/GenBank/DDBJ databases">
        <authorList>
            <person name="Zheng R.K."/>
            <person name="Sun C.M."/>
        </authorList>
    </citation>
    <scope>NUCLEOTIDE SEQUENCE [LARGE SCALE GENOMIC DNA]</scope>
    <source>
        <strain evidence="1 2">WC007</strain>
    </source>
</reference>
<dbReference type="InterPro" id="IPR027417">
    <property type="entry name" value="P-loop_NTPase"/>
</dbReference>
<dbReference type="EMBL" id="CP046401">
    <property type="protein sequence ID" value="QGY45765.1"/>
    <property type="molecule type" value="Genomic_DNA"/>
</dbReference>
<dbReference type="RefSeq" id="WP_158868904.1">
    <property type="nucleotide sequence ID" value="NZ_CP046401.1"/>
</dbReference>
<sequence length="1281" mass="147599">MKIKIFYSWQSSTNTKFNRNFIRTCIDKTVKKLKRKEQFLKIDFEVLDGVRGEPGSPSVASKITDDRIPSCDIFIADLSVINHISKGKKIVRRLIGDKFKPFQNNNVINEHGVALNAIGKERIIGVLNSVYGSPNKNPDNIPFDLRHLSFPIEYSYSAKTRSKENEQNLLVSKLSSALKQTIIHAIKHQKDKYRPFCVWRDWEAQINTSQKFHQNDIVKVTINQIQEGVKNTKQSIRLIGLSGLGKTRILLEAFRATEEAEKSGMLSERVLYLNCNLYSSLDYQTLFSKITSEENDRIVVLDNCSRRLHRELLHFVQNENNSISLITIDSNPEEIDQDKINGVNYIIIRKDDLSSIVENILQEDSAILGDENIERIKEFSQGIPLMAVLISDSIKNGEKFVGKLDDKELLDKLLGEKGNDKKCRTILKSCSIFSYFGFEAELNPQIKFIATNKNITSLDGDDQVLINDFYEVCNFYLKREIFERKGRFIGMRPFPLAMSLTQEWLEPCTSERLLNVIVNIAQLEEPHRKNLSEAIAEQMKYLGYNEKAILIVDEIVGPNSPFDNAEVLNTELGSRLFRSFVEVNPVAVLKNLVRVFSPMTKDELLKVDAGRRNLVWVLEKLCFDKRTFSDGAKILYSFAVAENETWSNNATGQFLQLFKIILAGTEANLKQRWEVISWGLNLNDSDYFELAVKALKSGLDYGHFGRMGGSEKQGSRMLQDHYPNNKEVRKYWTNILETLTSIIKDNGKYSGLASESINNSIRPLCNARFASVLLPFIEEIIKHKNNDWDEGLKGLKFARKFEKGLLTKEELDKIDGMINLLTKKDFQTRFNNISDSPYLDDSEPYSSEKIIETVVNLAEEFISTGLSWKTNFPIFYSGRQIYTYHFGRKIYELIQEKKSKVDEFINLSLETIETIEKENRDVSILVGFIAKAEEVEKEIFYINLSQNSKLNYLLFHFLSIDKKGKRYYPMLFSLVDEGKCELQNFSTFSYSNSLKHCNKEEIIEFSKILLSYGEEGYLLVFDILYSLSYNEKELQTSLIPLFKECIYKLGINKKAIRQLDTFRWAQTISSILESSKEFELAQFINNSIINSITWDNYYHLDHDIQKIYSVLMIHHFKKIWNDLSKALLSEGDDYVKFYGLKQILGSHIGDVTRPVGILFEGDIDSIFEWCKDKSPKAPARLAELVPIYDGNNNEYSTWHPLAKKLIDNYGDIEEVLSNLSANMGTYSWVGSVVPLIEAQKELFESLTNHDISQVAEWAKRNLEYAVIRIKDEKNRDEEMYL</sequence>
<evidence type="ECO:0000313" key="1">
    <source>
        <dbReference type="EMBL" id="QGY45765.1"/>
    </source>
</evidence>